<evidence type="ECO:0000256" key="1">
    <source>
        <dbReference type="SAM" id="MobiDB-lite"/>
    </source>
</evidence>
<sequence>MPSIEVALDNDQRCFDNTNAAGIRNCNQNKNKAFFPPENEIWECHANNTNIAEAAHAQANREGKQLKLLTEIMRGRCLDERIFKIAETHDRYGVPYTRRDKSEIKRQTRAMRRKSGKQKEILKESKKKVPIQDINNQEKPEERGVKQRQQQAEI</sequence>
<name>A0A2N0PZG1_9GLOM</name>
<dbReference type="VEuPathDB" id="FungiDB:RhiirA1_462637"/>
<comment type="caution">
    <text evidence="2">The sequence shown here is derived from an EMBL/GenBank/DDBJ whole genome shotgun (WGS) entry which is preliminary data.</text>
</comment>
<reference evidence="2 3" key="2">
    <citation type="submission" date="2017-09" db="EMBL/GenBank/DDBJ databases">
        <title>Extensive intraspecific genome diversity in a model arbuscular mycorrhizal fungus.</title>
        <authorList>
            <person name="Chen E.C."/>
            <person name="Morin E."/>
            <person name="Beaudet D."/>
            <person name="Noel J."/>
            <person name="Ndikumana S."/>
            <person name="Charron P."/>
            <person name="St-Onge C."/>
            <person name="Giorgi J."/>
            <person name="Grigoriev I.V."/>
            <person name="Roux C."/>
            <person name="Martin F.M."/>
            <person name="Corradi N."/>
        </authorList>
    </citation>
    <scope>NUCLEOTIDE SEQUENCE [LARGE SCALE GENOMIC DNA]</scope>
    <source>
        <strain evidence="2 3">A5</strain>
    </source>
</reference>
<dbReference type="Proteomes" id="UP000232722">
    <property type="component" value="Unassembled WGS sequence"/>
</dbReference>
<protein>
    <submittedName>
        <fullName evidence="2">Uncharacterized protein</fullName>
    </submittedName>
</protein>
<evidence type="ECO:0000313" key="2">
    <source>
        <dbReference type="EMBL" id="PKC12178.1"/>
    </source>
</evidence>
<feature type="region of interest" description="Disordered" evidence="1">
    <location>
        <begin position="99"/>
        <end position="154"/>
    </location>
</feature>
<dbReference type="VEuPathDB" id="FungiDB:RhiirFUN_000796"/>
<feature type="compositionally biased region" description="Basic and acidic residues" evidence="1">
    <location>
        <begin position="136"/>
        <end position="145"/>
    </location>
</feature>
<evidence type="ECO:0000313" key="3">
    <source>
        <dbReference type="Proteomes" id="UP000232722"/>
    </source>
</evidence>
<accession>A0A2N0PZG1</accession>
<gene>
    <name evidence="2" type="ORF">RhiirA5_412143</name>
</gene>
<feature type="compositionally biased region" description="Basic residues" evidence="1">
    <location>
        <begin position="107"/>
        <end position="116"/>
    </location>
</feature>
<organism evidence="2 3">
    <name type="scientific">Rhizophagus irregularis</name>
    <dbReference type="NCBI Taxonomy" id="588596"/>
    <lineage>
        <taxon>Eukaryota</taxon>
        <taxon>Fungi</taxon>
        <taxon>Fungi incertae sedis</taxon>
        <taxon>Mucoromycota</taxon>
        <taxon>Glomeromycotina</taxon>
        <taxon>Glomeromycetes</taxon>
        <taxon>Glomerales</taxon>
        <taxon>Glomeraceae</taxon>
        <taxon>Rhizophagus</taxon>
    </lineage>
</organism>
<dbReference type="VEuPathDB" id="FungiDB:FUN_020382"/>
<dbReference type="EMBL" id="LLXJ01000264">
    <property type="protein sequence ID" value="PKC12178.1"/>
    <property type="molecule type" value="Genomic_DNA"/>
</dbReference>
<proteinExistence type="predicted"/>
<reference evidence="2 3" key="1">
    <citation type="submission" date="2016-04" db="EMBL/GenBank/DDBJ databases">
        <title>Genome analyses suggest a sexual origin of heterokaryosis in a supposedly ancient asexual fungus.</title>
        <authorList>
            <person name="Ropars J."/>
            <person name="Sedzielewska K."/>
            <person name="Noel J."/>
            <person name="Charron P."/>
            <person name="Farinelli L."/>
            <person name="Marton T."/>
            <person name="Kruger M."/>
            <person name="Pelin A."/>
            <person name="Brachmann A."/>
            <person name="Corradi N."/>
        </authorList>
    </citation>
    <scope>NUCLEOTIDE SEQUENCE [LARGE SCALE GENOMIC DNA]</scope>
    <source>
        <strain evidence="2 3">A5</strain>
    </source>
</reference>
<dbReference type="AlphaFoldDB" id="A0A2N0PZG1"/>